<name>A0A8H9KWT6_9SPHI</name>
<dbReference type="Gene3D" id="3.90.1720.10">
    <property type="entry name" value="endopeptidase domain like (from Nostoc punctiforme)"/>
    <property type="match status" value="1"/>
</dbReference>
<dbReference type="EMBL" id="BMKM01000008">
    <property type="protein sequence ID" value="GGE28864.1"/>
    <property type="molecule type" value="Genomic_DNA"/>
</dbReference>
<dbReference type="Gene3D" id="2.30.30.40">
    <property type="entry name" value="SH3 Domains"/>
    <property type="match status" value="1"/>
</dbReference>
<dbReference type="PANTHER" id="PTHR47053:SF1">
    <property type="entry name" value="MUREIN DD-ENDOPEPTIDASE MEPH-RELATED"/>
    <property type="match status" value="1"/>
</dbReference>
<dbReference type="PANTHER" id="PTHR47053">
    <property type="entry name" value="MUREIN DD-ENDOPEPTIDASE MEPH-RELATED"/>
    <property type="match status" value="1"/>
</dbReference>
<dbReference type="Pfam" id="PF00877">
    <property type="entry name" value="NLPC_P60"/>
    <property type="match status" value="1"/>
</dbReference>
<evidence type="ECO:0000256" key="2">
    <source>
        <dbReference type="ARBA" id="ARBA00022670"/>
    </source>
</evidence>
<evidence type="ECO:0000256" key="1">
    <source>
        <dbReference type="ARBA" id="ARBA00007074"/>
    </source>
</evidence>
<reference evidence="6" key="1">
    <citation type="journal article" date="2014" name="Int. J. Syst. Evol. Microbiol.">
        <title>Complete genome sequence of Corynebacterium casei LMG S-19264T (=DSM 44701T), isolated from a smear-ripened cheese.</title>
        <authorList>
            <consortium name="US DOE Joint Genome Institute (JGI-PGF)"/>
            <person name="Walter F."/>
            <person name="Albersmeier A."/>
            <person name="Kalinowski J."/>
            <person name="Ruckert C."/>
        </authorList>
    </citation>
    <scope>NUCLEOTIDE SEQUENCE</scope>
    <source>
        <strain evidence="6">CGMCC 1.15966</strain>
    </source>
</reference>
<evidence type="ECO:0000313" key="7">
    <source>
        <dbReference type="Proteomes" id="UP000614460"/>
    </source>
</evidence>
<gene>
    <name evidence="6" type="ORF">GCM10011516_28240</name>
</gene>
<dbReference type="InterPro" id="IPR038765">
    <property type="entry name" value="Papain-like_cys_pep_sf"/>
</dbReference>
<keyword evidence="7" id="KW-1185">Reference proteome</keyword>
<protein>
    <submittedName>
        <fullName evidence="6">Hydrolase Nlp/P60</fullName>
    </submittedName>
</protein>
<dbReference type="GO" id="GO:0008234">
    <property type="term" value="F:cysteine-type peptidase activity"/>
    <property type="evidence" value="ECO:0007669"/>
    <property type="project" value="UniProtKB-KW"/>
</dbReference>
<dbReference type="PROSITE" id="PS51935">
    <property type="entry name" value="NLPC_P60"/>
    <property type="match status" value="1"/>
</dbReference>
<organism evidence="6 7">
    <name type="scientific">Sphingobacterium cellulitidis</name>
    <dbReference type="NCBI Taxonomy" id="1768011"/>
    <lineage>
        <taxon>Bacteria</taxon>
        <taxon>Pseudomonadati</taxon>
        <taxon>Bacteroidota</taxon>
        <taxon>Sphingobacteriia</taxon>
        <taxon>Sphingobacteriales</taxon>
        <taxon>Sphingobacteriaceae</taxon>
        <taxon>Sphingobacterium</taxon>
    </lineage>
</organism>
<proteinExistence type="inferred from homology"/>
<dbReference type="Proteomes" id="UP000614460">
    <property type="component" value="Unassembled WGS sequence"/>
</dbReference>
<comment type="caution">
    <text evidence="6">The sequence shown here is derived from an EMBL/GenBank/DDBJ whole genome shotgun (WGS) entry which is preliminary data.</text>
</comment>
<dbReference type="InterPro" id="IPR051202">
    <property type="entry name" value="Peptidase_C40"/>
</dbReference>
<dbReference type="AlphaFoldDB" id="A0A8H9KWT6"/>
<evidence type="ECO:0000256" key="3">
    <source>
        <dbReference type="ARBA" id="ARBA00022801"/>
    </source>
</evidence>
<evidence type="ECO:0000313" key="6">
    <source>
        <dbReference type="EMBL" id="GGE28864.1"/>
    </source>
</evidence>
<evidence type="ECO:0000259" key="5">
    <source>
        <dbReference type="PROSITE" id="PS51935"/>
    </source>
</evidence>
<dbReference type="GO" id="GO:0006508">
    <property type="term" value="P:proteolysis"/>
    <property type="evidence" value="ECO:0007669"/>
    <property type="project" value="UniProtKB-KW"/>
</dbReference>
<dbReference type="RefSeq" id="WP_182498192.1">
    <property type="nucleotide sequence ID" value="NZ_BMKM01000008.1"/>
</dbReference>
<keyword evidence="3 6" id="KW-0378">Hydrolase</keyword>
<sequence length="254" mass="28955">MALGICVLSSISVLETAKFSSNRVYELLFGEVFTILERKKSWAFIQIQDSEIQGWIMDGQYEFVEEVIPTDYIIDEVGGYAVAGENKTMQIYHGSPIPENKSIVTSEDNYKILSDLRDTQEGYDEERDREQLENFVASYLNTPFSYKGRTIHGLDNIGLCGLFYRHFGIELPKDIESILSLGDSVDFISEIRGGDLAFFINDNGEVDHLGIVISDEEILHVVEKVRIDSIDNEGIYNHDLQQTTHKLRIVKRLM</sequence>
<reference evidence="6" key="2">
    <citation type="submission" date="2020-09" db="EMBL/GenBank/DDBJ databases">
        <authorList>
            <person name="Sun Q."/>
            <person name="Zhou Y."/>
        </authorList>
    </citation>
    <scope>NUCLEOTIDE SEQUENCE</scope>
    <source>
        <strain evidence="6">CGMCC 1.15966</strain>
    </source>
</reference>
<keyword evidence="2" id="KW-0645">Protease</keyword>
<comment type="similarity">
    <text evidence="1">Belongs to the peptidase C40 family.</text>
</comment>
<dbReference type="InterPro" id="IPR000064">
    <property type="entry name" value="NLP_P60_dom"/>
</dbReference>
<keyword evidence="4" id="KW-0788">Thiol protease</keyword>
<evidence type="ECO:0000256" key="4">
    <source>
        <dbReference type="ARBA" id="ARBA00022807"/>
    </source>
</evidence>
<feature type="domain" description="NlpC/P60" evidence="5">
    <location>
        <begin position="126"/>
        <end position="254"/>
    </location>
</feature>
<dbReference type="SUPFAM" id="SSF54001">
    <property type="entry name" value="Cysteine proteinases"/>
    <property type="match status" value="1"/>
</dbReference>
<accession>A0A8H9KWT6</accession>